<dbReference type="InterPro" id="IPR009283">
    <property type="entry name" value="Apyrase"/>
</dbReference>
<evidence type="ECO:0000256" key="8">
    <source>
        <dbReference type="SAM" id="MobiDB-lite"/>
    </source>
</evidence>
<keyword evidence="4" id="KW-0378">Hydrolase</keyword>
<evidence type="ECO:0000313" key="12">
    <source>
        <dbReference type="Proteomes" id="UP000218231"/>
    </source>
</evidence>
<keyword evidence="9" id="KW-0812">Transmembrane</keyword>
<evidence type="ECO:0000313" key="11">
    <source>
        <dbReference type="EMBL" id="PAV56998.1"/>
    </source>
</evidence>
<protein>
    <recommendedName>
        <fullName evidence="10">SWIRM domain-containing protein</fullName>
    </recommendedName>
</protein>
<feature type="region of interest" description="Disordered" evidence="8">
    <location>
        <begin position="560"/>
        <end position="579"/>
    </location>
</feature>
<dbReference type="InterPro" id="IPR002937">
    <property type="entry name" value="Amino_oxidase"/>
</dbReference>
<dbReference type="InterPro" id="IPR007526">
    <property type="entry name" value="SWIRM"/>
</dbReference>
<dbReference type="InterPro" id="IPR009057">
    <property type="entry name" value="Homeodomain-like_sf"/>
</dbReference>
<feature type="transmembrane region" description="Helical" evidence="9">
    <location>
        <begin position="624"/>
        <end position="642"/>
    </location>
</feature>
<dbReference type="GO" id="GO:0005634">
    <property type="term" value="C:nucleus"/>
    <property type="evidence" value="ECO:0007669"/>
    <property type="project" value="UniProtKB-SubCell"/>
</dbReference>
<feature type="region of interest" description="Disordered" evidence="8">
    <location>
        <begin position="1"/>
        <end position="126"/>
    </location>
</feature>
<dbReference type="Proteomes" id="UP000218231">
    <property type="component" value="Unassembled WGS sequence"/>
</dbReference>
<dbReference type="EMBL" id="LIAE01010659">
    <property type="protein sequence ID" value="PAV56998.1"/>
    <property type="molecule type" value="Genomic_DNA"/>
</dbReference>
<dbReference type="PROSITE" id="PS50934">
    <property type="entry name" value="SWIRM"/>
    <property type="match status" value="1"/>
</dbReference>
<gene>
    <name evidence="11" type="ORF">WR25_01857</name>
</gene>
<dbReference type="OrthoDB" id="2219495at2759"/>
<dbReference type="Gene3D" id="2.120.10.100">
    <property type="entry name" value="Apyrase"/>
    <property type="match status" value="1"/>
</dbReference>
<dbReference type="SUPFAM" id="SSF51905">
    <property type="entry name" value="FAD/NAD(P)-binding domain"/>
    <property type="match status" value="2"/>
</dbReference>
<evidence type="ECO:0000256" key="9">
    <source>
        <dbReference type="SAM" id="Phobius"/>
    </source>
</evidence>
<evidence type="ECO:0000256" key="5">
    <source>
        <dbReference type="ARBA" id="ARBA00022837"/>
    </source>
</evidence>
<feature type="binding site" evidence="7">
    <location>
        <position position="725"/>
    </location>
    <ligand>
        <name>Ca(2+)</name>
        <dbReference type="ChEBI" id="CHEBI:29108"/>
    </ligand>
</feature>
<evidence type="ECO:0000256" key="3">
    <source>
        <dbReference type="ARBA" id="ARBA00022723"/>
    </source>
</evidence>
<dbReference type="FunFam" id="2.120.10.100:FF:000001">
    <property type="entry name" value="Soluble calcium-activated nucleotidase 1"/>
    <property type="match status" value="1"/>
</dbReference>
<dbReference type="Gene3D" id="3.90.660.10">
    <property type="match status" value="1"/>
</dbReference>
<dbReference type="GO" id="GO:0140682">
    <property type="term" value="F:FAD-dependent H3K4me/H3K4me3 demethylase activity"/>
    <property type="evidence" value="ECO:0007669"/>
    <property type="project" value="UniProtKB-ARBA"/>
</dbReference>
<keyword evidence="12" id="KW-1185">Reference proteome</keyword>
<proteinExistence type="inferred from homology"/>
<comment type="cofactor">
    <cofactor evidence="1 7">
        <name>Ca(2+)</name>
        <dbReference type="ChEBI" id="CHEBI:29108"/>
    </cofactor>
</comment>
<dbReference type="AlphaFoldDB" id="A0A2A2J5B3"/>
<keyword evidence="3 7" id="KW-0479">Metal-binding</keyword>
<dbReference type="PANTHER" id="PTHR13023:SF3">
    <property type="entry name" value="SOLUBLE CALCIUM-ACTIVATED NUCLEOTIDASE 1"/>
    <property type="match status" value="1"/>
</dbReference>
<keyword evidence="9" id="KW-0472">Membrane</keyword>
<dbReference type="Pfam" id="PF01593">
    <property type="entry name" value="Amino_oxidase"/>
    <property type="match status" value="2"/>
</dbReference>
<accession>A0A2A2J5B3</accession>
<evidence type="ECO:0000256" key="6">
    <source>
        <dbReference type="ARBA" id="ARBA00025738"/>
    </source>
</evidence>
<reference evidence="11 12" key="1">
    <citation type="journal article" date="2017" name="Curr. Biol.">
        <title>Genome architecture and evolution of a unichromosomal asexual nematode.</title>
        <authorList>
            <person name="Fradin H."/>
            <person name="Zegar C."/>
            <person name="Gutwein M."/>
            <person name="Lucas J."/>
            <person name="Kovtun M."/>
            <person name="Corcoran D."/>
            <person name="Baugh L.R."/>
            <person name="Kiontke K."/>
            <person name="Gunsalus K."/>
            <person name="Fitch D.H."/>
            <person name="Piano F."/>
        </authorList>
    </citation>
    <scope>NUCLEOTIDE SEQUENCE [LARGE SCALE GENOMIC DNA]</scope>
    <source>
        <strain evidence="11">PF1309</strain>
    </source>
</reference>
<dbReference type="SUPFAM" id="SSF46689">
    <property type="entry name" value="Homeodomain-like"/>
    <property type="match status" value="1"/>
</dbReference>
<name>A0A2A2J5B3_9BILA</name>
<evidence type="ECO:0000256" key="2">
    <source>
        <dbReference type="ARBA" id="ARBA00004123"/>
    </source>
</evidence>
<organism evidence="11 12">
    <name type="scientific">Diploscapter pachys</name>
    <dbReference type="NCBI Taxonomy" id="2018661"/>
    <lineage>
        <taxon>Eukaryota</taxon>
        <taxon>Metazoa</taxon>
        <taxon>Ecdysozoa</taxon>
        <taxon>Nematoda</taxon>
        <taxon>Chromadorea</taxon>
        <taxon>Rhabditida</taxon>
        <taxon>Rhabditina</taxon>
        <taxon>Rhabditomorpha</taxon>
        <taxon>Rhabditoidea</taxon>
        <taxon>Rhabditidae</taxon>
        <taxon>Diploscapter</taxon>
    </lineage>
</organism>
<evidence type="ECO:0000256" key="7">
    <source>
        <dbReference type="PIRSR" id="PIRSR609283-1"/>
    </source>
</evidence>
<feature type="compositionally biased region" description="Acidic residues" evidence="8">
    <location>
        <begin position="63"/>
        <end position="85"/>
    </location>
</feature>
<dbReference type="Gene3D" id="3.50.50.60">
    <property type="entry name" value="FAD/NAD(P)-binding domain"/>
    <property type="match status" value="2"/>
</dbReference>
<feature type="binding site" evidence="7">
    <location>
        <position position="724"/>
    </location>
    <ligand>
        <name>Ca(2+)</name>
        <dbReference type="ChEBI" id="CHEBI:29108"/>
    </ligand>
</feature>
<dbReference type="PANTHER" id="PTHR13023">
    <property type="entry name" value="APYRASE"/>
    <property type="match status" value="1"/>
</dbReference>
<dbReference type="GO" id="GO:0030166">
    <property type="term" value="P:proteoglycan biosynthetic process"/>
    <property type="evidence" value="ECO:0007669"/>
    <property type="project" value="TreeGrafter"/>
</dbReference>
<dbReference type="SUPFAM" id="SSF101887">
    <property type="entry name" value="Apyrase"/>
    <property type="match status" value="1"/>
</dbReference>
<evidence type="ECO:0000259" key="10">
    <source>
        <dbReference type="PROSITE" id="PS50934"/>
    </source>
</evidence>
<feature type="binding site" evidence="7">
    <location>
        <position position="840"/>
    </location>
    <ligand>
        <name>Ca(2+)</name>
        <dbReference type="ChEBI" id="CHEBI:29108"/>
    </ligand>
</feature>
<keyword evidence="5 7" id="KW-0106">Calcium</keyword>
<comment type="subcellular location">
    <subcellularLocation>
        <location evidence="2">Nucleus</location>
    </subcellularLocation>
</comment>
<dbReference type="InterPro" id="IPR036388">
    <property type="entry name" value="WH-like_DNA-bd_sf"/>
</dbReference>
<dbReference type="STRING" id="2018661.A0A2A2J5B3"/>
<dbReference type="Gene3D" id="1.10.10.10">
    <property type="entry name" value="Winged helix-like DNA-binding domain superfamily/Winged helix DNA-binding domain"/>
    <property type="match status" value="1"/>
</dbReference>
<feature type="binding site" evidence="7">
    <location>
        <position position="902"/>
    </location>
    <ligand>
        <name>Ca(2+)</name>
        <dbReference type="ChEBI" id="CHEBI:29108"/>
    </ligand>
</feature>
<keyword evidence="9" id="KW-1133">Transmembrane helix</keyword>
<dbReference type="Pfam" id="PF04433">
    <property type="entry name" value="SWIRM"/>
    <property type="match status" value="1"/>
</dbReference>
<dbReference type="InterPro" id="IPR036258">
    <property type="entry name" value="Apyrase_sf"/>
</dbReference>
<dbReference type="GO" id="GO:0005509">
    <property type="term" value="F:calcium ion binding"/>
    <property type="evidence" value="ECO:0007669"/>
    <property type="project" value="InterPro"/>
</dbReference>
<feature type="binding site" evidence="7">
    <location>
        <position position="771"/>
    </location>
    <ligand>
        <name>Ca(2+)</name>
        <dbReference type="ChEBI" id="CHEBI:29108"/>
    </ligand>
</feature>
<evidence type="ECO:0000256" key="1">
    <source>
        <dbReference type="ARBA" id="ARBA00001913"/>
    </source>
</evidence>
<evidence type="ECO:0000256" key="4">
    <source>
        <dbReference type="ARBA" id="ARBA00022801"/>
    </source>
</evidence>
<sequence length="1265" mass="142571">MPSSSSSASSPQPGPSHGNGHSSEPPAKRRALNGSAASDNSPHSSSNGTNGYALRKHPKSEVDEFLDEEDEQDEESANDESDEEEKPTPRSKYRRESAEVAKKKIKSDVNPSAQQNGDEKPKHEKGELIEPKECNCDKQQPIVKKKCCLGISNSCLGENQEIGSNNFHHLTKGEHICQICYVELWKSGQKYHSKFTEWKLQWSTESRCKPKLKSFAQDQVLPYWLQCSKCNKYRCQPLDPCGKPPTREDIAAFHCTNCKEPEDEKVSLAKDISFMHSFSTLPYLQNSPTAKYLHLHYFFDECGMSPIVSNYEFTQQEQSTSSFLYPFHIPEEQSMAFCFRPDVMEYDEHKAFHEFNVENTPYLALRNLIVTLWTINPFKYLSLPDCLPYIVCRGLSRVWHCELAKRVHSYLEVKGAINFGILEFPKPIKQDGSKKQLEVIIIGGGISGLTAARQLRSMGAVVKLLEAKAHVGGRMQDDWSLGVAVGCGAQLVTGTINNPIVLMCEQLGVNYRTVGHYCPLVDAKLGRLVDPKVDRMAEEHFNCVLDGLFHWKTHTKGEDRNLYGPSRSSPSNSKEKQTKPTGCIEKLLNRQGNCIGFLDILITALAASLASYFLFTHLYRDSSIVVRALTSFFVVISILQPYNSTQLYTTRHLADGSSEWEIFLVTDLDHDSKTADGKKWQSLAKRGTLKLSKDQKKAEVKWRDAEDFYLSTNIAAGGRAMELSDLVVFDGRLFVCDDRTGLIFWVENKQAIPWLIVNDGPGNVIKGLKAEWMTVKGEELFVGGLGKEWTTTSGEYVNDHPMWIKKVNAKGAVTHINWKDVFIRVRAAIGIQYPGYMIHEAVQWSDVHGKWFFLPRRASNDTYSEEADETRGTNYMVVGNEKLTQFNAVRIDTDGNTRKGYSAFQFIPGTKDSLIVALKSEEKDGKPVASYIKQLQTVHTELLKKSGVKWTDAEERVFQWQIGNLEFACGAKLDQVSWRNWDQNESVALFAGAHALLTDGSGEIIKKLSEGTDIRASHVVDRIEWGSERAKVAVYCKNGKKYQADKILIAVPLAVLQKEHIKFRPPLPGRKRDAINKIGTGLIEKVAVRFPRRFWSRLLSKGGSLDYFSHVPKSSDQRGLFNMFYDFSTQNPNAKTQNYVLMSYCCGDSVDIVNKNSDLEVVRIFCQTLQDMFPNEQIPEPTGHVVTHWGRDPNIGMSYSFVKESATGEDYDVIAEDVEDRLYFCGEGTNRFFPQTMTGAYVSGLREAGKIMGSYRSNVSSNKKK</sequence>
<comment type="similarity">
    <text evidence="6">Belongs to the apyrase family.</text>
</comment>
<feature type="compositionally biased region" description="Low complexity" evidence="8">
    <location>
        <begin position="1"/>
        <end position="11"/>
    </location>
</feature>
<comment type="caution">
    <text evidence="11">The sequence shown here is derived from an EMBL/GenBank/DDBJ whole genome shotgun (WGS) entry which is preliminary data.</text>
</comment>
<feature type="compositionally biased region" description="Basic and acidic residues" evidence="8">
    <location>
        <begin position="117"/>
        <end position="126"/>
    </location>
</feature>
<dbReference type="GO" id="GO:0004382">
    <property type="term" value="F:GDP phosphatase activity"/>
    <property type="evidence" value="ECO:0007669"/>
    <property type="project" value="TreeGrafter"/>
</dbReference>
<dbReference type="SUPFAM" id="SSF54373">
    <property type="entry name" value="FAD-linked reductases, C-terminal domain"/>
    <property type="match status" value="1"/>
</dbReference>
<dbReference type="InterPro" id="IPR036188">
    <property type="entry name" value="FAD/NAD-bd_sf"/>
</dbReference>
<dbReference type="GO" id="GO:0045134">
    <property type="term" value="F:UDP phosphatase activity"/>
    <property type="evidence" value="ECO:0007669"/>
    <property type="project" value="TreeGrafter"/>
</dbReference>
<feature type="domain" description="SWIRM" evidence="10">
    <location>
        <begin position="330"/>
        <end position="428"/>
    </location>
</feature>
<feature type="transmembrane region" description="Helical" evidence="9">
    <location>
        <begin position="595"/>
        <end position="615"/>
    </location>
</feature>
<dbReference type="Pfam" id="PF06079">
    <property type="entry name" value="Apyrase"/>
    <property type="match status" value="1"/>
</dbReference>
<feature type="compositionally biased region" description="Low complexity" evidence="8">
    <location>
        <begin position="35"/>
        <end position="47"/>
    </location>
</feature>